<dbReference type="Gene3D" id="3.40.630.30">
    <property type="match status" value="1"/>
</dbReference>
<proteinExistence type="predicted"/>
<dbReference type="SUPFAM" id="SSF55729">
    <property type="entry name" value="Acyl-CoA N-acyltransferases (Nat)"/>
    <property type="match status" value="1"/>
</dbReference>
<reference evidence="4 5" key="1">
    <citation type="submission" date="2020-11" db="EMBL/GenBank/DDBJ databases">
        <title>Description of Pontivivens ytuae sp. nov. isolated from deep sea sediment of Mariana Trench.</title>
        <authorList>
            <person name="Wang Z."/>
            <person name="Sun Q.-L."/>
            <person name="Xu X.-D."/>
            <person name="Tang Y.-Z."/>
            <person name="Zhang J."/>
        </authorList>
    </citation>
    <scope>NUCLEOTIDE SEQUENCE [LARGE SCALE GENOMIC DNA]</scope>
    <source>
        <strain evidence="4 5">MT2928</strain>
    </source>
</reference>
<dbReference type="Proteomes" id="UP000594800">
    <property type="component" value="Chromosome"/>
</dbReference>
<evidence type="ECO:0000259" key="3">
    <source>
        <dbReference type="PROSITE" id="PS51186"/>
    </source>
</evidence>
<evidence type="ECO:0000256" key="2">
    <source>
        <dbReference type="ARBA" id="ARBA00023315"/>
    </source>
</evidence>
<sequence>MIDADALADLHARCFTDGPRPWTAREFADFDAAPEALILTAPGALAVAQQAGDEAELLTIAVAPEARGQGRATGLLADMMAELARRGARFLFLEVAADNAAARALYASASFTLSGQRKGYYRRGDGRRVDALVLSRHL</sequence>
<accession>A0A7S9LP44</accession>
<dbReference type="PANTHER" id="PTHR43420:SF44">
    <property type="entry name" value="ACETYLTRANSFERASE YPEA"/>
    <property type="match status" value="1"/>
</dbReference>
<keyword evidence="2" id="KW-0012">Acyltransferase</keyword>
<protein>
    <submittedName>
        <fullName evidence="4">GNAT family N-acetyltransferase</fullName>
    </submittedName>
</protein>
<dbReference type="AlphaFoldDB" id="A0A7S9LP44"/>
<evidence type="ECO:0000256" key="1">
    <source>
        <dbReference type="ARBA" id="ARBA00022679"/>
    </source>
</evidence>
<evidence type="ECO:0000313" key="4">
    <source>
        <dbReference type="EMBL" id="QPH52633.1"/>
    </source>
</evidence>
<keyword evidence="1 4" id="KW-0808">Transferase</keyword>
<evidence type="ECO:0000313" key="5">
    <source>
        <dbReference type="Proteomes" id="UP000594800"/>
    </source>
</evidence>
<dbReference type="PROSITE" id="PS51186">
    <property type="entry name" value="GNAT"/>
    <property type="match status" value="1"/>
</dbReference>
<name>A0A7S9LP44_9RHOB</name>
<dbReference type="InterPro" id="IPR000182">
    <property type="entry name" value="GNAT_dom"/>
</dbReference>
<gene>
    <name evidence="4" type="ORF">I0K15_12515</name>
</gene>
<keyword evidence="5" id="KW-1185">Reference proteome</keyword>
<dbReference type="Pfam" id="PF00583">
    <property type="entry name" value="Acetyltransf_1"/>
    <property type="match status" value="1"/>
</dbReference>
<dbReference type="InterPro" id="IPR016181">
    <property type="entry name" value="Acyl_CoA_acyltransferase"/>
</dbReference>
<dbReference type="GO" id="GO:0016747">
    <property type="term" value="F:acyltransferase activity, transferring groups other than amino-acyl groups"/>
    <property type="evidence" value="ECO:0007669"/>
    <property type="project" value="InterPro"/>
</dbReference>
<organism evidence="4 5">
    <name type="scientific">Pontivivens ytuae</name>
    <dbReference type="NCBI Taxonomy" id="2789856"/>
    <lineage>
        <taxon>Bacteria</taxon>
        <taxon>Pseudomonadati</taxon>
        <taxon>Pseudomonadota</taxon>
        <taxon>Alphaproteobacteria</taxon>
        <taxon>Rhodobacterales</taxon>
        <taxon>Paracoccaceae</taxon>
        <taxon>Pontivivens</taxon>
    </lineage>
</organism>
<dbReference type="KEGG" id="poz:I0K15_12515"/>
<dbReference type="EMBL" id="CP064942">
    <property type="protein sequence ID" value="QPH52633.1"/>
    <property type="molecule type" value="Genomic_DNA"/>
</dbReference>
<dbReference type="RefSeq" id="WP_196101844.1">
    <property type="nucleotide sequence ID" value="NZ_CP064942.1"/>
</dbReference>
<dbReference type="CDD" id="cd04301">
    <property type="entry name" value="NAT_SF"/>
    <property type="match status" value="1"/>
</dbReference>
<feature type="domain" description="N-acetyltransferase" evidence="3">
    <location>
        <begin position="1"/>
        <end position="138"/>
    </location>
</feature>
<dbReference type="PANTHER" id="PTHR43420">
    <property type="entry name" value="ACETYLTRANSFERASE"/>
    <property type="match status" value="1"/>
</dbReference>
<dbReference type="InterPro" id="IPR050680">
    <property type="entry name" value="YpeA/RimI_acetyltransf"/>
</dbReference>